<dbReference type="InterPro" id="IPR003593">
    <property type="entry name" value="AAA+_ATPase"/>
</dbReference>
<evidence type="ECO:0000256" key="2">
    <source>
        <dbReference type="ARBA" id="ARBA00022741"/>
    </source>
</evidence>
<dbReference type="CDD" id="cd03230">
    <property type="entry name" value="ABC_DR_subfamily_A"/>
    <property type="match status" value="1"/>
</dbReference>
<keyword evidence="3" id="KW-0067">ATP-binding</keyword>
<dbReference type="Proteomes" id="UP000234335">
    <property type="component" value="Unassembled WGS sequence"/>
</dbReference>
<dbReference type="PANTHER" id="PTHR42939">
    <property type="entry name" value="ABC TRANSPORTER ATP-BINDING PROTEIN ALBC-RELATED"/>
    <property type="match status" value="1"/>
</dbReference>
<keyword evidence="1" id="KW-0813">Transport</keyword>
<dbReference type="GO" id="GO:0005524">
    <property type="term" value="F:ATP binding"/>
    <property type="evidence" value="ECO:0007669"/>
    <property type="project" value="UniProtKB-KW"/>
</dbReference>
<proteinExistence type="predicted"/>
<feature type="domain" description="ABC transporter" evidence="4">
    <location>
        <begin position="3"/>
        <end position="227"/>
    </location>
</feature>
<dbReference type="InterPro" id="IPR051782">
    <property type="entry name" value="ABC_Transporter_VariousFunc"/>
</dbReference>
<organism evidence="5 6">
    <name type="scientific">Anaerococcus octavius</name>
    <dbReference type="NCBI Taxonomy" id="54007"/>
    <lineage>
        <taxon>Bacteria</taxon>
        <taxon>Bacillati</taxon>
        <taxon>Bacillota</taxon>
        <taxon>Tissierellia</taxon>
        <taxon>Tissierellales</taxon>
        <taxon>Peptoniphilaceae</taxon>
        <taxon>Anaerococcus</taxon>
    </lineage>
</organism>
<dbReference type="SUPFAM" id="SSF52540">
    <property type="entry name" value="P-loop containing nucleoside triphosphate hydrolases"/>
    <property type="match status" value="1"/>
</dbReference>
<dbReference type="AlphaFoldDB" id="A0A2I1M8U8"/>
<evidence type="ECO:0000313" key="5">
    <source>
        <dbReference type="EMBL" id="PKZ16565.1"/>
    </source>
</evidence>
<dbReference type="Pfam" id="PF00005">
    <property type="entry name" value="ABC_tran"/>
    <property type="match status" value="1"/>
</dbReference>
<dbReference type="GO" id="GO:0016887">
    <property type="term" value="F:ATP hydrolysis activity"/>
    <property type="evidence" value="ECO:0007669"/>
    <property type="project" value="InterPro"/>
</dbReference>
<dbReference type="InterPro" id="IPR027417">
    <property type="entry name" value="P-loop_NTPase"/>
</dbReference>
<gene>
    <name evidence="5" type="ORF">CYJ34_05030</name>
</gene>
<dbReference type="RefSeq" id="WP_101540226.1">
    <property type="nucleotide sequence ID" value="NZ_CALTZC010000007.1"/>
</dbReference>
<keyword evidence="6" id="KW-1185">Reference proteome</keyword>
<dbReference type="Gene3D" id="3.40.50.300">
    <property type="entry name" value="P-loop containing nucleotide triphosphate hydrolases"/>
    <property type="match status" value="1"/>
</dbReference>
<reference evidence="5 6" key="1">
    <citation type="submission" date="2017-12" db="EMBL/GenBank/DDBJ databases">
        <title>Phylogenetic diversity of female urinary microbiome.</title>
        <authorList>
            <person name="Thomas-White K."/>
            <person name="Wolfe A.J."/>
        </authorList>
    </citation>
    <scope>NUCLEOTIDE SEQUENCE [LARGE SCALE GENOMIC DNA]</scope>
    <source>
        <strain evidence="5 6">UMB0119</strain>
    </source>
</reference>
<dbReference type="SMART" id="SM00382">
    <property type="entry name" value="AAA"/>
    <property type="match status" value="1"/>
</dbReference>
<sequence>MIVEAININKSFDNKKVLNNVSLYLEKGMITGLVGRNGSGKTTLLKILAGIYNEDSGKIKIAGNSLKVNPKTIKHLAYLPDRFDYFNYYKINQLPEYYKILYPDFDREFFESEVKKFSFEPSSNIRNLSKGEKNILGLIVMLASNADVILVDEVLDGMDVLNRRRISEYLLDAKEKGCAVFISSHELAELSNICDFIYYLTKDGNIKETREDNDSSLHKLQVVVKDHLPESIANKSVIISNLGRVYTILIDAKGEQLSVLLSDEQIVQYDKLEVKIEDYFYLEEGAR</sequence>
<evidence type="ECO:0000313" key="6">
    <source>
        <dbReference type="Proteomes" id="UP000234335"/>
    </source>
</evidence>
<comment type="caution">
    <text evidence="5">The sequence shown here is derived from an EMBL/GenBank/DDBJ whole genome shotgun (WGS) entry which is preliminary data.</text>
</comment>
<dbReference type="PANTHER" id="PTHR42939:SF1">
    <property type="entry name" value="ABC TRANSPORTER ATP-BINDING PROTEIN ALBC-RELATED"/>
    <property type="match status" value="1"/>
</dbReference>
<name>A0A2I1M8U8_9FIRM</name>
<dbReference type="EMBL" id="PKGS01000003">
    <property type="protein sequence ID" value="PKZ16565.1"/>
    <property type="molecule type" value="Genomic_DNA"/>
</dbReference>
<dbReference type="PROSITE" id="PS50893">
    <property type="entry name" value="ABC_TRANSPORTER_2"/>
    <property type="match status" value="1"/>
</dbReference>
<evidence type="ECO:0000256" key="1">
    <source>
        <dbReference type="ARBA" id="ARBA00022448"/>
    </source>
</evidence>
<dbReference type="InterPro" id="IPR003439">
    <property type="entry name" value="ABC_transporter-like_ATP-bd"/>
</dbReference>
<protein>
    <submittedName>
        <fullName evidence="5">ABC transporter</fullName>
    </submittedName>
</protein>
<accession>A0A2I1M8U8</accession>
<evidence type="ECO:0000256" key="3">
    <source>
        <dbReference type="ARBA" id="ARBA00022840"/>
    </source>
</evidence>
<evidence type="ECO:0000259" key="4">
    <source>
        <dbReference type="PROSITE" id="PS50893"/>
    </source>
</evidence>
<keyword evidence="2" id="KW-0547">Nucleotide-binding</keyword>